<keyword evidence="14" id="KW-1185">Reference proteome</keyword>
<dbReference type="Proteomes" id="UP000052978">
    <property type="component" value="Unassembled WGS sequence"/>
</dbReference>
<dbReference type="EMBL" id="KE163302">
    <property type="protein sequence ID" value="EPQ11498.1"/>
    <property type="molecule type" value="Genomic_DNA"/>
</dbReference>
<evidence type="ECO:0000256" key="9">
    <source>
        <dbReference type="ARBA" id="ARBA00044525"/>
    </source>
</evidence>
<dbReference type="GO" id="GO:0005737">
    <property type="term" value="C:cytoplasm"/>
    <property type="evidence" value="ECO:0007669"/>
    <property type="project" value="UniProtKB-SubCell"/>
</dbReference>
<dbReference type="PANTHER" id="PTHR28681:SF1">
    <property type="entry name" value="TRANSMEMBRANE PROTEIN 196"/>
    <property type="match status" value="1"/>
</dbReference>
<dbReference type="Gene3D" id="3.30.1490.120">
    <property type="entry name" value="RNA polymerase Rpb7-like, N-terminal domain"/>
    <property type="match status" value="1"/>
</dbReference>
<evidence type="ECO:0000256" key="1">
    <source>
        <dbReference type="ARBA" id="ARBA00004141"/>
    </source>
</evidence>
<evidence type="ECO:0000256" key="6">
    <source>
        <dbReference type="ARBA" id="ARBA00022989"/>
    </source>
</evidence>
<feature type="region of interest" description="Disordered" evidence="10">
    <location>
        <begin position="298"/>
        <end position="529"/>
    </location>
</feature>
<name>S7PKW8_MYOBR</name>
<accession>S7PKW8</accession>
<sequence length="529" mass="58507">MCTSGQIIGSLLVLSVLEIGLGVSSVAVGAVSFSLALRQHKPQLGDSSPFLLCGICGILCAKKKSGLIMILFSACCICGLIGGILNFQFLRAVTRKTSSLYPLHLASMSLACIGIGGCTLSSWLTCRLASYEQRRMFSEREHSLHHSHEMAEKRLRAIEITDLPSCPVVPPTPELPTSLLGVPIAYDNIKVVGELGDIYDDQGHIHLNIEADFIIFCPEPGQKLMGIVNKVSSSHIGCLVHGCFNASIPKPEQMPTEQWQTLEINVGDELEFEVFRLDSDAAGVFCIRGKLNITSSETECPAVSEEVTETGTEEAVEKPPKKKKKKKKEPDEVEGGATELADLSDVTGREETDLQIDNNGNGLWEEEPKKKKKKKKKKDPEPDEVEGGTTELATVPDVAMKEETDLQMDNTMNVNGLWEEEPKKKKKKKKKDPEPDEVEGGITELADVPDVALREETDLQMDNVNSGLWEEEPKKKKHQEDQNQDPVFLGSDSSGYQSDHKKKKKKRKHSEESDLTLLLEHSPKKKRKR</sequence>
<evidence type="ECO:0000256" key="11">
    <source>
        <dbReference type="SAM" id="Phobius"/>
    </source>
</evidence>
<evidence type="ECO:0000259" key="12">
    <source>
        <dbReference type="Pfam" id="PF17875"/>
    </source>
</evidence>
<dbReference type="Gene3D" id="2.40.50.1060">
    <property type="match status" value="1"/>
</dbReference>
<organism evidence="13 14">
    <name type="scientific">Myotis brandtii</name>
    <name type="common">Brandt's bat</name>
    <dbReference type="NCBI Taxonomy" id="109478"/>
    <lineage>
        <taxon>Eukaryota</taxon>
        <taxon>Metazoa</taxon>
        <taxon>Chordata</taxon>
        <taxon>Craniata</taxon>
        <taxon>Vertebrata</taxon>
        <taxon>Euteleostomi</taxon>
        <taxon>Mammalia</taxon>
        <taxon>Eutheria</taxon>
        <taxon>Laurasiatheria</taxon>
        <taxon>Chiroptera</taxon>
        <taxon>Yangochiroptera</taxon>
        <taxon>Vespertilionidae</taxon>
        <taxon>Myotis</taxon>
    </lineage>
</organism>
<feature type="transmembrane region" description="Helical" evidence="11">
    <location>
        <begin position="12"/>
        <end position="37"/>
    </location>
</feature>
<evidence type="ECO:0000256" key="4">
    <source>
        <dbReference type="ARBA" id="ARBA00022490"/>
    </source>
</evidence>
<evidence type="ECO:0000256" key="7">
    <source>
        <dbReference type="ARBA" id="ARBA00023136"/>
    </source>
</evidence>
<feature type="transmembrane region" description="Helical" evidence="11">
    <location>
        <begin position="101"/>
        <end position="126"/>
    </location>
</feature>
<evidence type="ECO:0000313" key="13">
    <source>
        <dbReference type="EMBL" id="EPQ11498.1"/>
    </source>
</evidence>
<keyword evidence="3" id="KW-0240">DNA-directed RNA polymerase</keyword>
<keyword evidence="8" id="KW-0804">Transcription</keyword>
<evidence type="ECO:0000256" key="8">
    <source>
        <dbReference type="ARBA" id="ARBA00023163"/>
    </source>
</evidence>
<evidence type="ECO:0000256" key="3">
    <source>
        <dbReference type="ARBA" id="ARBA00022478"/>
    </source>
</evidence>
<keyword evidence="5 11" id="KW-0812">Transmembrane</keyword>
<evidence type="ECO:0000313" key="14">
    <source>
        <dbReference type="Proteomes" id="UP000052978"/>
    </source>
</evidence>
<feature type="domain" description="RPA43 OB" evidence="12">
    <location>
        <begin position="218"/>
        <end position="333"/>
    </location>
</feature>
<dbReference type="InterPro" id="IPR041178">
    <property type="entry name" value="RPA43_OB"/>
</dbReference>
<dbReference type="GO" id="GO:0000428">
    <property type="term" value="C:DNA-directed RNA polymerase complex"/>
    <property type="evidence" value="ECO:0007669"/>
    <property type="project" value="UniProtKB-KW"/>
</dbReference>
<keyword evidence="7 11" id="KW-0472">Membrane</keyword>
<keyword evidence="4" id="KW-0963">Cytoplasm</keyword>
<protein>
    <recommendedName>
        <fullName evidence="9">Transmembrane protein 196</fullName>
    </recommendedName>
</protein>
<feature type="transmembrane region" description="Helical" evidence="11">
    <location>
        <begin position="68"/>
        <end position="89"/>
    </location>
</feature>
<dbReference type="InterPro" id="IPR037661">
    <property type="entry name" value="TMEM196"/>
</dbReference>
<dbReference type="AlphaFoldDB" id="S7PKW8"/>
<comment type="subcellular location">
    <subcellularLocation>
        <location evidence="2">Cytoplasm</location>
    </subcellularLocation>
    <subcellularLocation>
        <location evidence="1">Membrane</location>
        <topology evidence="1">Multi-pass membrane protein</topology>
    </subcellularLocation>
</comment>
<evidence type="ECO:0000256" key="10">
    <source>
        <dbReference type="SAM" id="MobiDB-lite"/>
    </source>
</evidence>
<dbReference type="GO" id="GO:0016020">
    <property type="term" value="C:membrane"/>
    <property type="evidence" value="ECO:0007669"/>
    <property type="project" value="UniProtKB-SubCell"/>
</dbReference>
<dbReference type="Pfam" id="PF17875">
    <property type="entry name" value="RPA43_OB"/>
    <property type="match status" value="1"/>
</dbReference>
<evidence type="ECO:0000256" key="5">
    <source>
        <dbReference type="ARBA" id="ARBA00022692"/>
    </source>
</evidence>
<dbReference type="eggNOG" id="KOG4134">
    <property type="taxonomic scope" value="Eukaryota"/>
</dbReference>
<feature type="compositionally biased region" description="Basic and acidic residues" evidence="10">
    <location>
        <begin position="471"/>
        <end position="481"/>
    </location>
</feature>
<reference evidence="13 14" key="1">
    <citation type="journal article" date="2013" name="Nat. Commun.">
        <title>Genome analysis reveals insights into physiology and longevity of the Brandt's bat Myotis brandtii.</title>
        <authorList>
            <person name="Seim I."/>
            <person name="Fang X."/>
            <person name="Xiong Z."/>
            <person name="Lobanov A.V."/>
            <person name="Huang Z."/>
            <person name="Ma S."/>
            <person name="Feng Y."/>
            <person name="Turanov A.A."/>
            <person name="Zhu Y."/>
            <person name="Lenz T.L."/>
            <person name="Gerashchenko M.V."/>
            <person name="Fan D."/>
            <person name="Hee Yim S."/>
            <person name="Yao X."/>
            <person name="Jordan D."/>
            <person name="Xiong Y."/>
            <person name="Ma Y."/>
            <person name="Lyapunov A.N."/>
            <person name="Chen G."/>
            <person name="Kulakova O.I."/>
            <person name="Sun Y."/>
            <person name="Lee S.G."/>
            <person name="Bronson R.T."/>
            <person name="Moskalev A.A."/>
            <person name="Sunyaev S.R."/>
            <person name="Zhang G."/>
            <person name="Krogh A."/>
            <person name="Wang J."/>
            <person name="Gladyshev V.N."/>
        </authorList>
    </citation>
    <scope>NUCLEOTIDE SEQUENCE [LARGE SCALE GENOMIC DNA]</scope>
</reference>
<gene>
    <name evidence="13" type="ORF">D623_10031738</name>
</gene>
<dbReference type="InterPro" id="IPR036898">
    <property type="entry name" value="RNA_pol_Rpb7-like_N_sf"/>
</dbReference>
<evidence type="ECO:0000256" key="2">
    <source>
        <dbReference type="ARBA" id="ARBA00004496"/>
    </source>
</evidence>
<keyword evidence="6 11" id="KW-1133">Transmembrane helix</keyword>
<dbReference type="FunFam" id="2.40.50.1060:FF:000006">
    <property type="entry name" value="TWIST neighbor"/>
    <property type="match status" value="1"/>
</dbReference>
<dbReference type="PANTHER" id="PTHR28681">
    <property type="entry name" value="TRANSMEMBRANE PROTEIN 196"/>
    <property type="match status" value="1"/>
</dbReference>
<proteinExistence type="predicted"/>